<dbReference type="Proteomes" id="UP000515237">
    <property type="component" value="Chromosome"/>
</dbReference>
<dbReference type="RefSeq" id="WP_185273401.1">
    <property type="nucleotide sequence ID" value="NZ_CP055156.1"/>
</dbReference>
<organism evidence="1 2">
    <name type="scientific">Adhaeribacter swui</name>
    <dbReference type="NCBI Taxonomy" id="2086471"/>
    <lineage>
        <taxon>Bacteria</taxon>
        <taxon>Pseudomonadati</taxon>
        <taxon>Bacteroidota</taxon>
        <taxon>Cytophagia</taxon>
        <taxon>Cytophagales</taxon>
        <taxon>Hymenobacteraceae</taxon>
        <taxon>Adhaeribacter</taxon>
    </lineage>
</organism>
<proteinExistence type="predicted"/>
<dbReference type="KEGG" id="aswu:HUW51_07735"/>
<reference evidence="1 2" key="1">
    <citation type="journal article" date="2018" name="Int. J. Syst. Evol. Microbiol.">
        <title>Adhaeribacter swui sp. nov., isolated from wet mud.</title>
        <authorList>
            <person name="Kim D.U."/>
            <person name="Kim K.W."/>
            <person name="Kang M.S."/>
            <person name="Kim J.Y."/>
            <person name="Jang J.H."/>
            <person name="Kim M.K."/>
        </authorList>
    </citation>
    <scope>NUCLEOTIDE SEQUENCE [LARGE SCALE GENOMIC DNA]</scope>
    <source>
        <strain evidence="1 2">KCTC 52873</strain>
    </source>
</reference>
<sequence length="141" mass="16304">MKKELKNNYGKIFLTITFEAENNWVYNNWFGSQSQENVRLGANTCLEILMQNHCSYLINDNRLVAGPWSQATDWLLTNWLPRAIAGGLTYFAHITSLEPLARLSAENLRNHLVGNLQMEIFEDVPRAEAWLKAKQQLKNHE</sequence>
<dbReference type="EMBL" id="CP055156">
    <property type="protein sequence ID" value="QNF32623.1"/>
    <property type="molecule type" value="Genomic_DNA"/>
</dbReference>
<evidence type="ECO:0000313" key="2">
    <source>
        <dbReference type="Proteomes" id="UP000515237"/>
    </source>
</evidence>
<keyword evidence="2" id="KW-1185">Reference proteome</keyword>
<name>A0A7G7G639_9BACT</name>
<gene>
    <name evidence="1" type="ORF">HUW51_07735</name>
</gene>
<dbReference type="AlphaFoldDB" id="A0A7G7G639"/>
<accession>A0A7G7G639</accession>
<protein>
    <submittedName>
        <fullName evidence="1">STAS/SEC14 domain-containing protein</fullName>
    </submittedName>
</protein>
<evidence type="ECO:0000313" key="1">
    <source>
        <dbReference type="EMBL" id="QNF32623.1"/>
    </source>
</evidence>